<dbReference type="AlphaFoldDB" id="A0A0P5Y2N4"/>
<feature type="compositionally biased region" description="Polar residues" evidence="1">
    <location>
        <begin position="209"/>
        <end position="218"/>
    </location>
</feature>
<feature type="compositionally biased region" description="Basic and acidic residues" evidence="1">
    <location>
        <begin position="528"/>
        <end position="555"/>
    </location>
</feature>
<feature type="compositionally biased region" description="Polar residues" evidence="1">
    <location>
        <begin position="55"/>
        <end position="65"/>
    </location>
</feature>
<evidence type="ECO:0000313" key="2">
    <source>
        <dbReference type="EMBL" id="KZS04756.1"/>
    </source>
</evidence>
<feature type="compositionally biased region" description="Basic and acidic residues" evidence="1">
    <location>
        <begin position="288"/>
        <end position="298"/>
    </location>
</feature>
<feature type="compositionally biased region" description="Acidic residues" evidence="1">
    <location>
        <begin position="608"/>
        <end position="622"/>
    </location>
</feature>
<gene>
    <name evidence="2" type="ORF">APZ42_032228</name>
</gene>
<dbReference type="GO" id="GO:0016556">
    <property type="term" value="P:mRNA modification"/>
    <property type="evidence" value="ECO:0007669"/>
    <property type="project" value="InterPro"/>
</dbReference>
<accession>A0A0P5Y2N4</accession>
<proteinExistence type="predicted"/>
<dbReference type="InterPro" id="IPR040427">
    <property type="entry name" value="Flacc"/>
</dbReference>
<dbReference type="Proteomes" id="UP000076858">
    <property type="component" value="Unassembled WGS sequence"/>
</dbReference>
<dbReference type="GO" id="GO:0046872">
    <property type="term" value="F:metal ion binding"/>
    <property type="evidence" value="ECO:0007669"/>
    <property type="project" value="InterPro"/>
</dbReference>
<feature type="compositionally biased region" description="Basic and acidic residues" evidence="1">
    <location>
        <begin position="349"/>
        <end position="361"/>
    </location>
</feature>
<comment type="caution">
    <text evidence="2">The sequence shown here is derived from an EMBL/GenBank/DDBJ whole genome shotgun (WGS) entry which is preliminary data.</text>
</comment>
<name>A0A0P5Y2N4_9CRUS</name>
<evidence type="ECO:0000313" key="3">
    <source>
        <dbReference type="Proteomes" id="UP000076858"/>
    </source>
</evidence>
<dbReference type="EMBL" id="LRGB01003071">
    <property type="protein sequence ID" value="KZS04756.1"/>
    <property type="molecule type" value="Genomic_DNA"/>
</dbReference>
<feature type="compositionally biased region" description="Basic and acidic residues" evidence="1">
    <location>
        <begin position="390"/>
        <end position="403"/>
    </location>
</feature>
<feature type="compositionally biased region" description="Basic residues" evidence="1">
    <location>
        <begin position="197"/>
        <end position="208"/>
    </location>
</feature>
<sequence length="833" mass="93372">MSSSKKSRDGGKKPSVFERLGSKPSSVTDDYCKQWAHKGTCSYSNKCKFLDTHNSKNFKPVNSSGKEGRKRSCSRTPPNRKDVAGNKPKLTMKQSSKSADSGDWEKSLEHEDEMALERKLEMLQRELAKQEEQEHKGKIKKPVAKKRERSSSSSSTSSSSSSESSSESSGSSSTSSASSSSSSSSSSDSDGEVKDKKMGKKKVNRVTKRSQSSSSRNQVAKEKAKAKARKIAKLSSASQIARKKDSSYTSKKLIRNTSPKRQHVSSSSVKHSRDSPPYSAMVQSRSPRVKDPEPLSRDRRQRRSPESSPSEAKRKLLVPVVRRRVDEGSPPGSRSRERKAATGTSIYDARGKVEKSRDRLLEPGYLVRPRSPVYREPYPVRDLSPTSSSYRERQRAEPYEPRRVYSPQTLLPKLERKEDIYDSRLRRPASPVPVRRPIGGRTKDYSDYEHEWPVVPETTKIGDWDHPEFRRRNRPIDEIGWGRTLSSAEMSWKKSYSPPPVSNHSYPEQIHPSRNTAWDPISKLPSTRTEDNKRDRERRLGGDGRRSRDSNRRVADPVVNCQLSKPLTPAPLPEEPRSPVPSEPSSVTAPKVQDETEETVRPSSSAADAEENFSDFSDDVDEILNRDLQDTESVKTEEAAPVDTELEPIKTPVETELSVSVEPVVQLSDAQPSPKIVSPVASAIESRSTDEDLLGGMDIEQISDEELEDEARSAPIDALEVDWTSLACKREKKADSGTVRARQRWQSKAVFARLGIAPSDGQSPTSDVATDKKPLFDYSSLFRRALCARMDLAFRRRLCNLPVRELVIEYCDDDLSLYKASVDLFLKDRVLAN</sequence>
<feature type="compositionally biased region" description="Basic and acidic residues" evidence="1">
    <location>
        <begin position="103"/>
        <end position="136"/>
    </location>
</feature>
<dbReference type="PANTHER" id="PTHR38563:SF1">
    <property type="entry name" value="FL(2)D-ASSOCIATED COMPLEX COMPONENT"/>
    <property type="match status" value="1"/>
</dbReference>
<organism evidence="2 3">
    <name type="scientific">Daphnia magna</name>
    <dbReference type="NCBI Taxonomy" id="35525"/>
    <lineage>
        <taxon>Eukaryota</taxon>
        <taxon>Metazoa</taxon>
        <taxon>Ecdysozoa</taxon>
        <taxon>Arthropoda</taxon>
        <taxon>Crustacea</taxon>
        <taxon>Branchiopoda</taxon>
        <taxon>Diplostraca</taxon>
        <taxon>Cladocera</taxon>
        <taxon>Anomopoda</taxon>
        <taxon>Daphniidae</taxon>
        <taxon>Daphnia</taxon>
    </lineage>
</organism>
<feature type="compositionally biased region" description="Basic residues" evidence="1">
    <location>
        <begin position="252"/>
        <end position="263"/>
    </location>
</feature>
<feature type="compositionally biased region" description="Basic and acidic residues" evidence="1">
    <location>
        <begin position="1"/>
        <end position="16"/>
    </location>
</feature>
<feature type="compositionally biased region" description="Basic residues" evidence="1">
    <location>
        <begin position="137"/>
        <end position="148"/>
    </location>
</feature>
<dbReference type="STRING" id="35525.A0A0P5Y2N4"/>
<feature type="compositionally biased region" description="Basic and acidic residues" evidence="1">
    <location>
        <begin position="623"/>
        <end position="638"/>
    </location>
</feature>
<feature type="compositionally biased region" description="Basic and acidic residues" evidence="1">
    <location>
        <begin position="460"/>
        <end position="477"/>
    </location>
</feature>
<feature type="compositionally biased region" description="Basic and acidic residues" evidence="1">
    <location>
        <begin position="413"/>
        <end position="425"/>
    </location>
</feature>
<dbReference type="InterPro" id="IPR000571">
    <property type="entry name" value="Znf_CCCH"/>
</dbReference>
<dbReference type="PROSITE" id="PS50103">
    <property type="entry name" value="ZF_C3H1"/>
    <property type="match status" value="1"/>
</dbReference>
<feature type="region of interest" description="Disordered" evidence="1">
    <location>
        <begin position="460"/>
        <end position="655"/>
    </location>
</feature>
<keyword evidence="3" id="KW-1185">Reference proteome</keyword>
<reference evidence="2 3" key="1">
    <citation type="submission" date="2016-03" db="EMBL/GenBank/DDBJ databases">
        <title>EvidentialGene: Evidence-directed Construction of Genes on Genomes.</title>
        <authorList>
            <person name="Gilbert D.G."/>
            <person name="Choi J.-H."/>
            <person name="Mockaitis K."/>
            <person name="Colbourne J."/>
            <person name="Pfrender M."/>
        </authorList>
    </citation>
    <scope>NUCLEOTIDE SEQUENCE [LARGE SCALE GENOMIC DNA]</scope>
    <source>
        <strain evidence="2 3">Xinb3</strain>
        <tissue evidence="2">Complete organism</tissue>
    </source>
</reference>
<dbReference type="PANTHER" id="PTHR38563">
    <property type="entry name" value="FL(2)D-ASSOCIATED COMPLEX COMPONENT"/>
    <property type="match status" value="1"/>
</dbReference>
<feature type="compositionally biased region" description="Polar residues" evidence="1">
    <location>
        <begin position="502"/>
        <end position="516"/>
    </location>
</feature>
<dbReference type="GO" id="GO:0036396">
    <property type="term" value="C:RNA N6-methyladenosine methyltransferase complex"/>
    <property type="evidence" value="ECO:0007669"/>
    <property type="project" value="InterPro"/>
</dbReference>
<feature type="compositionally biased region" description="Pro residues" evidence="1">
    <location>
        <begin position="568"/>
        <end position="582"/>
    </location>
</feature>
<evidence type="ECO:0000256" key="1">
    <source>
        <dbReference type="SAM" id="MobiDB-lite"/>
    </source>
</evidence>
<protein>
    <submittedName>
        <fullName evidence="2">Uncharacterized protein</fullName>
    </submittedName>
</protein>
<feature type="compositionally biased region" description="Low complexity" evidence="1">
    <location>
        <begin position="151"/>
        <end position="188"/>
    </location>
</feature>
<dbReference type="OrthoDB" id="6022762at2759"/>
<feature type="compositionally biased region" description="Low complexity" evidence="1">
    <location>
        <begin position="428"/>
        <end position="437"/>
    </location>
</feature>
<feature type="region of interest" description="Disordered" evidence="1">
    <location>
        <begin position="1"/>
        <end position="27"/>
    </location>
</feature>
<feature type="region of interest" description="Disordered" evidence="1">
    <location>
        <begin position="51"/>
        <end position="445"/>
    </location>
</feature>